<dbReference type="InterPro" id="IPR026170">
    <property type="entry name" value="FAM173A/B"/>
</dbReference>
<proteinExistence type="inferred from homology"/>
<evidence type="ECO:0000256" key="4">
    <source>
        <dbReference type="ARBA" id="ARBA00022691"/>
    </source>
</evidence>
<dbReference type="PANTHER" id="PTHR13610">
    <property type="entry name" value="METHYLTRANSFERASE DOMAIN-CONTAINING PROTEIN"/>
    <property type="match status" value="1"/>
</dbReference>
<dbReference type="AlphaFoldDB" id="A0A3S5ITD7"/>
<dbReference type="RefSeq" id="XP_029228183.1">
    <property type="nucleotide sequence ID" value="XM_029371682.1"/>
</dbReference>
<organism evidence="5 6">
    <name type="scientific">Trypanosoma conorhini</name>
    <dbReference type="NCBI Taxonomy" id="83891"/>
    <lineage>
        <taxon>Eukaryota</taxon>
        <taxon>Discoba</taxon>
        <taxon>Euglenozoa</taxon>
        <taxon>Kinetoplastea</taxon>
        <taxon>Metakinetoplastina</taxon>
        <taxon>Trypanosomatida</taxon>
        <taxon>Trypanosomatidae</taxon>
        <taxon>Trypanosoma</taxon>
    </lineage>
</organism>
<evidence type="ECO:0000256" key="2">
    <source>
        <dbReference type="ARBA" id="ARBA00022603"/>
    </source>
</evidence>
<reference evidence="5 6" key="1">
    <citation type="journal article" date="2018" name="BMC Genomics">
        <title>Genomic comparison of Trypanosoma conorhini and Trypanosoma rangeli to Trypanosoma cruzi strains of high and low virulence.</title>
        <authorList>
            <person name="Bradwell K.R."/>
            <person name="Koparde V.N."/>
            <person name="Matveyev A.V."/>
            <person name="Serrano M.G."/>
            <person name="Alves J.M."/>
            <person name="Parikh H."/>
            <person name="Huang B."/>
            <person name="Lee V."/>
            <person name="Espinosa-Alvarez O."/>
            <person name="Ortiz P.A."/>
            <person name="Costa-Martins A.G."/>
            <person name="Teixeira M.M."/>
            <person name="Buck G.A."/>
        </authorList>
    </citation>
    <scope>NUCLEOTIDE SEQUENCE [LARGE SCALE GENOMIC DNA]</scope>
    <source>
        <strain evidence="5 6">025E</strain>
    </source>
</reference>
<evidence type="ECO:0000313" key="6">
    <source>
        <dbReference type="Proteomes" id="UP000284403"/>
    </source>
</evidence>
<dbReference type="GO" id="GO:1905706">
    <property type="term" value="P:regulation of mitochondrial ATP synthesis coupled proton transport"/>
    <property type="evidence" value="ECO:0007669"/>
    <property type="project" value="TreeGrafter"/>
</dbReference>
<dbReference type="OrthoDB" id="272302at2759"/>
<evidence type="ECO:0000256" key="1">
    <source>
        <dbReference type="ARBA" id="ARBA00010633"/>
    </source>
</evidence>
<keyword evidence="2" id="KW-0489">Methyltransferase</keyword>
<protein>
    <recommendedName>
        <fullName evidence="7">Methyltransferase domain-containing protein</fullName>
    </recommendedName>
</protein>
<dbReference type="GO" id="GO:0016279">
    <property type="term" value="F:protein-lysine N-methyltransferase activity"/>
    <property type="evidence" value="ECO:0007669"/>
    <property type="project" value="InterPro"/>
</dbReference>
<dbReference type="EMBL" id="MKKU01000258">
    <property type="protein sequence ID" value="RNF17542.1"/>
    <property type="molecule type" value="Genomic_DNA"/>
</dbReference>
<sequence>MELPFQWDDGNFISPFVASSADALAALAAWMKDSPLLQLQHGGALRLTDLGCGDGAALLSLSAALCAPQGAGDHSDDVAPLQLTVVGLDLDEELVLAARRRAAALTVPPPHRLHCTFATADLRHLEVARHFPRSEAGSHVVFLYLLPEGLDAVRATLLEVFSRVGLLVSNRWEVPFLAQWKLTQLHGLHLYRYVEDGAGQT</sequence>
<dbReference type="Gene3D" id="3.40.50.150">
    <property type="entry name" value="Vaccinia Virus protein VP39"/>
    <property type="match status" value="1"/>
</dbReference>
<keyword evidence="4" id="KW-0949">S-adenosyl-L-methionine</keyword>
<dbReference type="GO" id="GO:0005739">
    <property type="term" value="C:mitochondrion"/>
    <property type="evidence" value="ECO:0007669"/>
    <property type="project" value="TreeGrafter"/>
</dbReference>
<evidence type="ECO:0008006" key="7">
    <source>
        <dbReference type="Google" id="ProtNLM"/>
    </source>
</evidence>
<dbReference type="GeneID" id="40318388"/>
<dbReference type="InterPro" id="IPR029063">
    <property type="entry name" value="SAM-dependent_MTases_sf"/>
</dbReference>
<dbReference type="SUPFAM" id="SSF53335">
    <property type="entry name" value="S-adenosyl-L-methionine-dependent methyltransferases"/>
    <property type="match status" value="1"/>
</dbReference>
<dbReference type="PANTHER" id="PTHR13610:SF11">
    <property type="entry name" value="METHYLTRANSFERASE DOMAIN-CONTAINING PROTEIN"/>
    <property type="match status" value="1"/>
</dbReference>
<keyword evidence="3" id="KW-0808">Transferase</keyword>
<gene>
    <name evidence="5" type="ORF">Tco025E_04777</name>
</gene>
<evidence type="ECO:0000313" key="5">
    <source>
        <dbReference type="EMBL" id="RNF17542.1"/>
    </source>
</evidence>
<evidence type="ECO:0000256" key="3">
    <source>
        <dbReference type="ARBA" id="ARBA00022679"/>
    </source>
</evidence>
<dbReference type="Proteomes" id="UP000284403">
    <property type="component" value="Unassembled WGS sequence"/>
</dbReference>
<dbReference type="GO" id="GO:0032259">
    <property type="term" value="P:methylation"/>
    <property type="evidence" value="ECO:0007669"/>
    <property type="project" value="UniProtKB-KW"/>
</dbReference>
<keyword evidence="6" id="KW-1185">Reference proteome</keyword>
<name>A0A3S5ITD7_9TRYP</name>
<accession>A0A3S5ITD7</accession>
<comment type="similarity">
    <text evidence="1">Belongs to the ANT/ATPSC lysine N-methyltransferase family.</text>
</comment>
<comment type="caution">
    <text evidence="5">The sequence shown here is derived from an EMBL/GenBank/DDBJ whole genome shotgun (WGS) entry which is preliminary data.</text>
</comment>